<keyword evidence="8" id="KW-1185">Reference proteome</keyword>
<dbReference type="InterPro" id="IPR035595">
    <property type="entry name" value="UDP_glycos_trans_CS"/>
</dbReference>
<evidence type="ECO:0000256" key="1">
    <source>
        <dbReference type="ARBA" id="ARBA00004935"/>
    </source>
</evidence>
<gene>
    <name evidence="9" type="primary">LOC105109096</name>
</gene>
<evidence type="ECO:0000256" key="3">
    <source>
        <dbReference type="ARBA" id="ARBA00022676"/>
    </source>
</evidence>
<dbReference type="GO" id="GO:0080044">
    <property type="term" value="F:quercetin 7-O-glucosyltransferase activity"/>
    <property type="evidence" value="ECO:0007669"/>
    <property type="project" value="TreeGrafter"/>
</dbReference>
<comment type="catalytic activity">
    <reaction evidence="5">
        <text>an anthocyanidin + UDP-alpha-D-glucose + H(+) = an anthocyanidin 3-O-beta-D-glucoside + UDP</text>
        <dbReference type="Rhea" id="RHEA:20093"/>
        <dbReference type="ChEBI" id="CHEBI:15378"/>
        <dbReference type="ChEBI" id="CHEBI:16307"/>
        <dbReference type="ChEBI" id="CHEBI:58223"/>
        <dbReference type="ChEBI" id="CHEBI:58885"/>
        <dbReference type="ChEBI" id="CHEBI:143576"/>
        <dbReference type="EC" id="2.4.1.115"/>
    </reaction>
</comment>
<evidence type="ECO:0000256" key="5">
    <source>
        <dbReference type="ARBA" id="ARBA00047606"/>
    </source>
</evidence>
<evidence type="ECO:0000256" key="6">
    <source>
        <dbReference type="RuleBase" id="RU003718"/>
    </source>
</evidence>
<dbReference type="KEGG" id="peu:105109096"/>
<sequence>MESRIGVYRRPHAVVIPIPFQSHIKAMLKLAKLLHHKGFYITFVNTEFNHNLFLRSRGPRSLDGLPDFRFETIPDGLPPSDAEAMTQDEASLFNSITKNFPAFFQHLLAKLRKNSLYSNSPSVTCIVSDGFMSSFTIKAAEEIGVPVVMSFTMSACGVMAYKQLNTLRVKGLTPLKADESYLHTTIDWIPGMKDTCLMDFPFARNTNPDNYAFRFLMDSVEGAVRASAIIVHTFDALEPDVLDGLSSIFPHVYAIGPYQLLLNQIPEDGLKSIGYSLRKEDGDCLQWLDTKEPKSVVYVNFGSLIVIKAEQLVEFAMGLANSKHPFLWIIRSDLVIGDAAILAAEFAGKNQEQCYIASWCQQEEVLNHPSVGVFLTHSGWNSTIESLAAGVPMICWPFFADQPMNCRYTCKEWGSGMKIDDVVKREEVEKLVREVMEGEKGVKMREKAMDWKKLAEEAAGPDGSSSISLEKLVNEVLLSNN</sequence>
<evidence type="ECO:0000256" key="4">
    <source>
        <dbReference type="ARBA" id="ARBA00022679"/>
    </source>
</evidence>
<dbReference type="PANTHER" id="PTHR11926">
    <property type="entry name" value="GLUCOSYL/GLUCURONOSYL TRANSFERASES"/>
    <property type="match status" value="1"/>
</dbReference>
<keyword evidence="4 6" id="KW-0808">Transferase</keyword>
<dbReference type="RefSeq" id="XP_011001996.1">
    <property type="nucleotide sequence ID" value="XM_011003694.1"/>
</dbReference>
<dbReference type="GO" id="GO:0047213">
    <property type="term" value="F:anthocyanidin 3-O-glucosyltransferase activity"/>
    <property type="evidence" value="ECO:0007669"/>
    <property type="project" value="UniProtKB-EC"/>
</dbReference>
<dbReference type="Pfam" id="PF00201">
    <property type="entry name" value="UDPGT"/>
    <property type="match status" value="1"/>
</dbReference>
<organism evidence="8 9">
    <name type="scientific">Populus euphratica</name>
    <name type="common">Euphrates poplar</name>
    <dbReference type="NCBI Taxonomy" id="75702"/>
    <lineage>
        <taxon>Eukaryota</taxon>
        <taxon>Viridiplantae</taxon>
        <taxon>Streptophyta</taxon>
        <taxon>Embryophyta</taxon>
        <taxon>Tracheophyta</taxon>
        <taxon>Spermatophyta</taxon>
        <taxon>Magnoliopsida</taxon>
        <taxon>eudicotyledons</taxon>
        <taxon>Gunneridae</taxon>
        <taxon>Pentapetalae</taxon>
        <taxon>rosids</taxon>
        <taxon>fabids</taxon>
        <taxon>Malpighiales</taxon>
        <taxon>Salicaceae</taxon>
        <taxon>Saliceae</taxon>
        <taxon>Populus</taxon>
    </lineage>
</organism>
<protein>
    <recommendedName>
        <fullName evidence="7">Glycosyltransferase</fullName>
        <ecNumber evidence="7">2.4.1.-</ecNumber>
    </recommendedName>
</protein>
<evidence type="ECO:0000313" key="9">
    <source>
        <dbReference type="RefSeq" id="XP_011001996.1"/>
    </source>
</evidence>
<dbReference type="PROSITE" id="PS00375">
    <property type="entry name" value="UDPGT"/>
    <property type="match status" value="1"/>
</dbReference>
<dbReference type="FunFam" id="3.40.50.2000:FF:000027">
    <property type="entry name" value="Glycosyltransferase"/>
    <property type="match status" value="1"/>
</dbReference>
<reference evidence="9" key="1">
    <citation type="submission" date="2025-08" db="UniProtKB">
        <authorList>
            <consortium name="RefSeq"/>
        </authorList>
    </citation>
    <scope>IDENTIFICATION</scope>
</reference>
<proteinExistence type="inferred from homology"/>
<dbReference type="Gene3D" id="3.40.50.2000">
    <property type="entry name" value="Glycogen Phosphorylase B"/>
    <property type="match status" value="2"/>
</dbReference>
<accession>A0AAJ6X1J9</accession>
<dbReference type="GO" id="GO:0080043">
    <property type="term" value="F:quercetin 3-O-glucosyltransferase activity"/>
    <property type="evidence" value="ECO:0007669"/>
    <property type="project" value="TreeGrafter"/>
</dbReference>
<dbReference type="EC" id="2.4.1.-" evidence="7"/>
<evidence type="ECO:0000313" key="8">
    <source>
        <dbReference type="Proteomes" id="UP000694918"/>
    </source>
</evidence>
<dbReference type="FunFam" id="3.40.50.2000:FF:000065">
    <property type="entry name" value="Glycosyltransferase"/>
    <property type="match status" value="1"/>
</dbReference>
<dbReference type="AlphaFoldDB" id="A0AAJ6X1J9"/>
<name>A0AAJ6X1J9_POPEU</name>
<dbReference type="PANTHER" id="PTHR11926:SF1516">
    <property type="entry name" value="GLYCOSYLTRANSFERASE"/>
    <property type="match status" value="1"/>
</dbReference>
<dbReference type="CDD" id="cd03784">
    <property type="entry name" value="GT1_Gtf-like"/>
    <property type="match status" value="1"/>
</dbReference>
<dbReference type="GeneID" id="105109096"/>
<dbReference type="Proteomes" id="UP000694918">
    <property type="component" value="Unplaced"/>
</dbReference>
<evidence type="ECO:0000256" key="2">
    <source>
        <dbReference type="ARBA" id="ARBA00009995"/>
    </source>
</evidence>
<keyword evidence="3 6" id="KW-0328">Glycosyltransferase</keyword>
<dbReference type="SUPFAM" id="SSF53756">
    <property type="entry name" value="UDP-Glycosyltransferase/glycogen phosphorylase"/>
    <property type="match status" value="1"/>
</dbReference>
<comment type="pathway">
    <text evidence="1">Pigment biosynthesis; anthocyanin biosynthesis.</text>
</comment>
<evidence type="ECO:0000256" key="7">
    <source>
        <dbReference type="RuleBase" id="RU362057"/>
    </source>
</evidence>
<dbReference type="InterPro" id="IPR002213">
    <property type="entry name" value="UDP_glucos_trans"/>
</dbReference>
<comment type="similarity">
    <text evidence="2 6">Belongs to the UDP-glycosyltransferase family.</text>
</comment>